<dbReference type="GO" id="GO:0071949">
    <property type="term" value="F:FAD binding"/>
    <property type="evidence" value="ECO:0007669"/>
    <property type="project" value="InterPro"/>
</dbReference>
<dbReference type="InterPro" id="IPR002938">
    <property type="entry name" value="FAD-bd"/>
</dbReference>
<dbReference type="SUPFAM" id="SSF51905">
    <property type="entry name" value="FAD/NAD(P)-binding domain"/>
    <property type="match status" value="1"/>
</dbReference>
<keyword evidence="1" id="KW-0285">Flavoprotein</keyword>
<name>A0A291RN99_9NOCA</name>
<proteinExistence type="predicted"/>
<dbReference type="GO" id="GO:0004497">
    <property type="term" value="F:monooxygenase activity"/>
    <property type="evidence" value="ECO:0007669"/>
    <property type="project" value="UniProtKB-KW"/>
</dbReference>
<dbReference type="PANTHER" id="PTHR47178">
    <property type="entry name" value="MONOOXYGENASE, FAD-BINDING"/>
    <property type="match status" value="1"/>
</dbReference>
<sequence>MIKQWPGLLFDNTSDYFSLGVAASHRVLPPDILAMEGEQLNDVVLKTLIHDWHPHLRAIVRGSDPTATFALSIRTTDPVRPWQPSRITILGDAAHTMTPGRGAGANTALRDAQLLCDKLVAVRDGDTELVEAIGTYEETMRRYSAVAVRESLQGMNDNGLDLKPLRRAMVSAGMRTAMRTVDRVPALKRRMARNLQRTLDSQAEKS</sequence>
<dbReference type="Proteomes" id="UP000221961">
    <property type="component" value="Chromosome"/>
</dbReference>
<dbReference type="InterPro" id="IPR036188">
    <property type="entry name" value="FAD/NAD-bd_sf"/>
</dbReference>
<reference evidence="6 7" key="1">
    <citation type="submission" date="2017-10" db="EMBL/GenBank/DDBJ databases">
        <title>Comparative genomics between pathogenic Norcardia.</title>
        <authorList>
            <person name="Zeng L."/>
        </authorList>
    </citation>
    <scope>NUCLEOTIDE SEQUENCE [LARGE SCALE GENOMIC DNA]</scope>
    <source>
        <strain evidence="6 7">NC_YFY_NT001</strain>
    </source>
</reference>
<dbReference type="PRINTS" id="PR00420">
    <property type="entry name" value="RNGMNOXGNASE"/>
</dbReference>
<protein>
    <recommendedName>
        <fullName evidence="5">FAD-binding domain-containing protein</fullName>
    </recommendedName>
</protein>
<evidence type="ECO:0000256" key="4">
    <source>
        <dbReference type="ARBA" id="ARBA00023033"/>
    </source>
</evidence>
<dbReference type="EMBL" id="CP023778">
    <property type="protein sequence ID" value="ATL69066.1"/>
    <property type="molecule type" value="Genomic_DNA"/>
</dbReference>
<gene>
    <name evidence="6" type="ORF">CRH09_25710</name>
</gene>
<keyword evidence="3" id="KW-0560">Oxidoreductase</keyword>
<evidence type="ECO:0000256" key="3">
    <source>
        <dbReference type="ARBA" id="ARBA00023002"/>
    </source>
</evidence>
<feature type="domain" description="FAD-binding" evidence="5">
    <location>
        <begin position="79"/>
        <end position="149"/>
    </location>
</feature>
<dbReference type="PANTHER" id="PTHR47178:SF5">
    <property type="entry name" value="FAD-BINDING DOMAIN-CONTAINING PROTEIN"/>
    <property type="match status" value="1"/>
</dbReference>
<keyword evidence="4" id="KW-0503">Monooxygenase</keyword>
<evidence type="ECO:0000256" key="1">
    <source>
        <dbReference type="ARBA" id="ARBA00022630"/>
    </source>
</evidence>
<dbReference type="Gene3D" id="3.50.50.60">
    <property type="entry name" value="FAD/NAD(P)-binding domain"/>
    <property type="match status" value="1"/>
</dbReference>
<organism evidence="6 7">
    <name type="scientific">Nocardia terpenica</name>
    <dbReference type="NCBI Taxonomy" id="455432"/>
    <lineage>
        <taxon>Bacteria</taxon>
        <taxon>Bacillati</taxon>
        <taxon>Actinomycetota</taxon>
        <taxon>Actinomycetes</taxon>
        <taxon>Mycobacteriales</taxon>
        <taxon>Nocardiaceae</taxon>
        <taxon>Nocardia</taxon>
    </lineage>
</organism>
<dbReference type="AlphaFoldDB" id="A0A291RN99"/>
<keyword evidence="2" id="KW-0274">FAD</keyword>
<evidence type="ECO:0000256" key="2">
    <source>
        <dbReference type="ARBA" id="ARBA00022827"/>
    </source>
</evidence>
<evidence type="ECO:0000313" key="7">
    <source>
        <dbReference type="Proteomes" id="UP000221961"/>
    </source>
</evidence>
<evidence type="ECO:0000259" key="5">
    <source>
        <dbReference type="Pfam" id="PF01494"/>
    </source>
</evidence>
<evidence type="ECO:0000313" key="6">
    <source>
        <dbReference type="EMBL" id="ATL69066.1"/>
    </source>
</evidence>
<dbReference type="KEGG" id="ntp:CRH09_25710"/>
<accession>A0A291RN99</accession>
<dbReference type="Pfam" id="PF01494">
    <property type="entry name" value="FAD_binding_3"/>
    <property type="match status" value="1"/>
</dbReference>